<keyword evidence="2" id="KW-1185">Reference proteome</keyword>
<sequence length="61" mass="6843">MSTFTSFNAIMIPENVDKITIRKVCLVLVSGWINGLVLEYCQGFICTGKVVRKTFHGQSFT</sequence>
<accession>A0A1J1I7G8</accession>
<proteinExistence type="predicted"/>
<dbReference type="AlphaFoldDB" id="A0A1J1I7G8"/>
<evidence type="ECO:0000313" key="2">
    <source>
        <dbReference type="Proteomes" id="UP000183832"/>
    </source>
</evidence>
<reference evidence="1 2" key="1">
    <citation type="submission" date="2015-04" db="EMBL/GenBank/DDBJ databases">
        <authorList>
            <person name="Syromyatnikov M.Y."/>
            <person name="Popov V.N."/>
        </authorList>
    </citation>
    <scope>NUCLEOTIDE SEQUENCE [LARGE SCALE GENOMIC DNA]</scope>
</reference>
<dbReference type="Proteomes" id="UP000183832">
    <property type="component" value="Unassembled WGS sequence"/>
</dbReference>
<organism evidence="1 2">
    <name type="scientific">Clunio marinus</name>
    <dbReference type="NCBI Taxonomy" id="568069"/>
    <lineage>
        <taxon>Eukaryota</taxon>
        <taxon>Metazoa</taxon>
        <taxon>Ecdysozoa</taxon>
        <taxon>Arthropoda</taxon>
        <taxon>Hexapoda</taxon>
        <taxon>Insecta</taxon>
        <taxon>Pterygota</taxon>
        <taxon>Neoptera</taxon>
        <taxon>Endopterygota</taxon>
        <taxon>Diptera</taxon>
        <taxon>Nematocera</taxon>
        <taxon>Chironomoidea</taxon>
        <taxon>Chironomidae</taxon>
        <taxon>Clunio</taxon>
    </lineage>
</organism>
<protein>
    <submittedName>
        <fullName evidence="1">CLUMA_CG009656, isoform A</fullName>
    </submittedName>
</protein>
<evidence type="ECO:0000313" key="1">
    <source>
        <dbReference type="EMBL" id="CRK96229.1"/>
    </source>
</evidence>
<name>A0A1J1I7G8_9DIPT</name>
<gene>
    <name evidence="1" type="ORF">CLUMA_CG009656</name>
</gene>
<dbReference type="EMBL" id="CVRI01000043">
    <property type="protein sequence ID" value="CRK96229.1"/>
    <property type="molecule type" value="Genomic_DNA"/>
</dbReference>